<dbReference type="AlphaFoldDB" id="A0A0D2LQV0"/>
<reference evidence="1 2" key="1">
    <citation type="journal article" date="2013" name="BMC Genomics">
        <title>Reconstruction of the lipid metabolism for the microalga Monoraphidium neglectum from its genome sequence reveals characteristics suitable for biofuel production.</title>
        <authorList>
            <person name="Bogen C."/>
            <person name="Al-Dilaimi A."/>
            <person name="Albersmeier A."/>
            <person name="Wichmann J."/>
            <person name="Grundmann M."/>
            <person name="Rupp O."/>
            <person name="Lauersen K.J."/>
            <person name="Blifernez-Klassen O."/>
            <person name="Kalinowski J."/>
            <person name="Goesmann A."/>
            <person name="Mussgnug J.H."/>
            <person name="Kruse O."/>
        </authorList>
    </citation>
    <scope>NUCLEOTIDE SEQUENCE [LARGE SCALE GENOMIC DNA]</scope>
    <source>
        <strain evidence="1 2">SAG 48.87</strain>
    </source>
</reference>
<dbReference type="KEGG" id="mng:MNEG_13887"/>
<dbReference type="Proteomes" id="UP000054498">
    <property type="component" value="Unassembled WGS sequence"/>
</dbReference>
<gene>
    <name evidence="1" type="ORF">MNEG_13887</name>
</gene>
<keyword evidence="2" id="KW-1185">Reference proteome</keyword>
<sequence>MLSLSLPPGARGGAAPRAWALSGWGIVGAVPAAPAGEPLFRIETSTSWTHGARPGAAVGRLPVMGEERGDEDNAAVAVVKAASVF</sequence>
<proteinExistence type="predicted"/>
<dbReference type="EMBL" id="KK104330">
    <property type="protein sequence ID" value="KIY94074.1"/>
    <property type="molecule type" value="Genomic_DNA"/>
</dbReference>
<name>A0A0D2LQV0_9CHLO</name>
<dbReference type="RefSeq" id="XP_013893094.1">
    <property type="nucleotide sequence ID" value="XM_014037640.1"/>
</dbReference>
<accession>A0A0D2LQV0</accession>
<dbReference type="GeneID" id="25731394"/>
<evidence type="ECO:0000313" key="1">
    <source>
        <dbReference type="EMBL" id="KIY94074.1"/>
    </source>
</evidence>
<organism evidence="1 2">
    <name type="scientific">Monoraphidium neglectum</name>
    <dbReference type="NCBI Taxonomy" id="145388"/>
    <lineage>
        <taxon>Eukaryota</taxon>
        <taxon>Viridiplantae</taxon>
        <taxon>Chlorophyta</taxon>
        <taxon>core chlorophytes</taxon>
        <taxon>Chlorophyceae</taxon>
        <taxon>CS clade</taxon>
        <taxon>Sphaeropleales</taxon>
        <taxon>Selenastraceae</taxon>
        <taxon>Monoraphidium</taxon>
    </lineage>
</organism>
<evidence type="ECO:0000313" key="2">
    <source>
        <dbReference type="Proteomes" id="UP000054498"/>
    </source>
</evidence>
<protein>
    <submittedName>
        <fullName evidence="1">Uncharacterized protein</fullName>
    </submittedName>
</protein>